<protein>
    <recommendedName>
        <fullName evidence="2">Protein kinase domain-containing protein</fullName>
    </recommendedName>
</protein>
<name>A0A9P7Y6W4_9HELO</name>
<dbReference type="SUPFAM" id="SSF56112">
    <property type="entry name" value="Protein kinase-like (PK-like)"/>
    <property type="match status" value="1"/>
</dbReference>
<dbReference type="InterPro" id="IPR011009">
    <property type="entry name" value="Kinase-like_dom_sf"/>
</dbReference>
<dbReference type="SMART" id="SM00220">
    <property type="entry name" value="S_TKc"/>
    <property type="match status" value="1"/>
</dbReference>
<dbReference type="EMBL" id="MU251994">
    <property type="protein sequence ID" value="KAG9228280.1"/>
    <property type="molecule type" value="Genomic_DNA"/>
</dbReference>
<evidence type="ECO:0000259" key="2">
    <source>
        <dbReference type="PROSITE" id="PS50011"/>
    </source>
</evidence>
<gene>
    <name evidence="3" type="ORF">BJ875DRAFT_490028</name>
</gene>
<dbReference type="InterPro" id="IPR000719">
    <property type="entry name" value="Prot_kinase_dom"/>
</dbReference>
<dbReference type="OrthoDB" id="4062651at2759"/>
<dbReference type="Proteomes" id="UP000824998">
    <property type="component" value="Unassembled WGS sequence"/>
</dbReference>
<proteinExistence type="predicted"/>
<feature type="region of interest" description="Disordered" evidence="1">
    <location>
        <begin position="582"/>
        <end position="606"/>
    </location>
</feature>
<dbReference type="Pfam" id="PF06985">
    <property type="entry name" value="HET"/>
    <property type="match status" value="1"/>
</dbReference>
<keyword evidence="4" id="KW-1185">Reference proteome</keyword>
<dbReference type="GO" id="GO:0004672">
    <property type="term" value="F:protein kinase activity"/>
    <property type="evidence" value="ECO:0007669"/>
    <property type="project" value="InterPro"/>
</dbReference>
<evidence type="ECO:0000313" key="3">
    <source>
        <dbReference type="EMBL" id="KAG9228280.1"/>
    </source>
</evidence>
<feature type="domain" description="Protein kinase" evidence="2">
    <location>
        <begin position="161"/>
        <end position="485"/>
    </location>
</feature>
<evidence type="ECO:0000313" key="4">
    <source>
        <dbReference type="Proteomes" id="UP000824998"/>
    </source>
</evidence>
<sequence>MAEGIRRCIENEVRNMSFEGGDEWFPSTYSKELLGKENIEAVLKEAKKHHPEWKWKSTTSDLTAFVRDNAPKLFTMLVYHQSEKMLDQFCGQGMDDSMFPVNLMHSKDSIESTNKNKPKKLQFEFRFANDVCGWQWEFFVPELSWTTFDHPPLAPKTKLPFLKFDEISRTGFSVVYKGVVHRAHIITSNSKDIKIATDEKDHPYVAVKELLQTGLNIKESESFIQAEYQTLERLRHHETPHLIKAIAFYKTKKLNSETLYFVFPWAEHGNLRQFWQQKTPRMHDNSYMKWIFVQLVGLADAIYTLHHEGDRSCRHGDLKPENVLCFNSSRSTVERDQTSCILVISDVGLSKNHDRSTEIRSKSRNTTGETVTYAAPETALFPERPTSRRYDIWSLGCLYLEFVIWILYGIEGLNRFGKEIGRSAEGRFYIITSSTTLTVTGGKTPQVNPVVTTWMEHIKQDPRCTGPGSKKTAIGRLVTLIEKRLLVVTSNPDPKDLKVEDEDQVTAASGERTDVPKLRIRQATMYKEPAQSRLGSQASKFANTGEERAYAPEVHAELEEISRDANAGDIKWLNKDSLGEASFSGPKSSTNLPVLSRGQPADRNDDLDDTWEYIPDKDVAQRLQATWGQLPQSYPPSELCERCDVLALWSQKCTFDDTATMLAKRSVGCALCRLLSRALKAWEILPDDNLHFFRTGSYLKFNSKWLPPIASLYTMPESNDALESNVQLGFPKLPDPGSLMHVEVLRQWIQDCDDTHQCLQSQDVPFLPTRLLYVGKRHSEQPRLICKTQKLSKGTKYLALSHRWGSHPKEGEVDPLARKIVCTYKRNIDEMEHGVDMSSFPPMYQDAIKIARDLKVDYLWLDSLCIIQRDGSDPLDQGEDWKAESERMEQVYRSAYLTIAASCTGSPEERFLKTRPERQCVAMHMDTALYYLCDPIDDFSKDVEQGELNKRGWVLQERALSRRTIYFSGNQTYWECGEGVRCETLTKTKNSKASLLGDANFPYSIPNYVKGKKIVLYQDLYERYSKLALSFNTDRPVAIRGLEKRLTRALGSQGRFGVLDIYLRRGLLWQRDEATLERIDFSGNTEQEPIPSWSWMAYAGGIRYMNVPFGGAEWAEWEQDIVKTWKKGRNDNNAVLELEVLVRDLKDIKPGTLIFRDEPSRNFDFPFKCVIVGSSNASNQSKGQVYYVLIVTLLSQREAKIYERTGVACLHKQQIAFDKPETKAYMR</sequence>
<dbReference type="PANTHER" id="PTHR33112">
    <property type="entry name" value="DOMAIN PROTEIN, PUTATIVE-RELATED"/>
    <property type="match status" value="1"/>
</dbReference>
<comment type="caution">
    <text evidence="3">The sequence shown here is derived from an EMBL/GenBank/DDBJ whole genome shotgun (WGS) entry which is preliminary data.</text>
</comment>
<dbReference type="PANTHER" id="PTHR33112:SF10">
    <property type="entry name" value="TOL"/>
    <property type="match status" value="1"/>
</dbReference>
<dbReference type="PROSITE" id="PS50011">
    <property type="entry name" value="PROTEIN_KINASE_DOM"/>
    <property type="match status" value="1"/>
</dbReference>
<dbReference type="Pfam" id="PF00069">
    <property type="entry name" value="Pkinase"/>
    <property type="match status" value="1"/>
</dbReference>
<dbReference type="GO" id="GO:0005524">
    <property type="term" value="F:ATP binding"/>
    <property type="evidence" value="ECO:0007669"/>
    <property type="project" value="InterPro"/>
</dbReference>
<dbReference type="CDD" id="cd00180">
    <property type="entry name" value="PKc"/>
    <property type="match status" value="1"/>
</dbReference>
<dbReference type="AlphaFoldDB" id="A0A9P7Y6W4"/>
<organism evidence="3 4">
    <name type="scientific">Amylocarpus encephaloides</name>
    <dbReference type="NCBI Taxonomy" id="45428"/>
    <lineage>
        <taxon>Eukaryota</taxon>
        <taxon>Fungi</taxon>
        <taxon>Dikarya</taxon>
        <taxon>Ascomycota</taxon>
        <taxon>Pezizomycotina</taxon>
        <taxon>Leotiomycetes</taxon>
        <taxon>Helotiales</taxon>
        <taxon>Helotiales incertae sedis</taxon>
        <taxon>Amylocarpus</taxon>
    </lineage>
</organism>
<dbReference type="Gene3D" id="1.10.510.10">
    <property type="entry name" value="Transferase(Phosphotransferase) domain 1"/>
    <property type="match status" value="1"/>
</dbReference>
<dbReference type="InterPro" id="IPR010730">
    <property type="entry name" value="HET"/>
</dbReference>
<evidence type="ECO:0000256" key="1">
    <source>
        <dbReference type="SAM" id="MobiDB-lite"/>
    </source>
</evidence>
<accession>A0A9P7Y6W4</accession>
<reference evidence="3" key="1">
    <citation type="journal article" date="2021" name="IMA Fungus">
        <title>Genomic characterization of three marine fungi, including Emericellopsis atlantica sp. nov. with signatures of a generalist lifestyle and marine biomass degradation.</title>
        <authorList>
            <person name="Hagestad O.C."/>
            <person name="Hou L."/>
            <person name="Andersen J.H."/>
            <person name="Hansen E.H."/>
            <person name="Altermark B."/>
            <person name="Li C."/>
            <person name="Kuhnert E."/>
            <person name="Cox R.J."/>
            <person name="Crous P.W."/>
            <person name="Spatafora J.W."/>
            <person name="Lail K."/>
            <person name="Amirebrahimi M."/>
            <person name="Lipzen A."/>
            <person name="Pangilinan J."/>
            <person name="Andreopoulos W."/>
            <person name="Hayes R.D."/>
            <person name="Ng V."/>
            <person name="Grigoriev I.V."/>
            <person name="Jackson S.A."/>
            <person name="Sutton T.D.S."/>
            <person name="Dobson A.D.W."/>
            <person name="Rama T."/>
        </authorList>
    </citation>
    <scope>NUCLEOTIDE SEQUENCE</scope>
    <source>
        <strain evidence="3">TRa018bII</strain>
    </source>
</reference>
<dbReference type="PROSITE" id="PS00108">
    <property type="entry name" value="PROTEIN_KINASE_ST"/>
    <property type="match status" value="1"/>
</dbReference>
<dbReference type="InterPro" id="IPR008271">
    <property type="entry name" value="Ser/Thr_kinase_AS"/>
</dbReference>